<dbReference type="OrthoDB" id="409189at2759"/>
<dbReference type="OMA" id="PWCAFRA"/>
<gene>
    <name evidence="1" type="ORF">M427DRAFT_137426</name>
</gene>
<organism evidence="1 2">
    <name type="scientific">Gonapodya prolifera (strain JEL478)</name>
    <name type="common">Monoblepharis prolifera</name>
    <dbReference type="NCBI Taxonomy" id="1344416"/>
    <lineage>
        <taxon>Eukaryota</taxon>
        <taxon>Fungi</taxon>
        <taxon>Fungi incertae sedis</taxon>
        <taxon>Chytridiomycota</taxon>
        <taxon>Chytridiomycota incertae sedis</taxon>
        <taxon>Monoblepharidomycetes</taxon>
        <taxon>Monoblepharidales</taxon>
        <taxon>Gonapodyaceae</taxon>
        <taxon>Gonapodya</taxon>
    </lineage>
</organism>
<evidence type="ECO:0000313" key="1">
    <source>
        <dbReference type="EMBL" id="KXS12182.1"/>
    </source>
</evidence>
<proteinExistence type="predicted"/>
<dbReference type="AlphaFoldDB" id="A0A139A5S7"/>
<reference evidence="1 2" key="1">
    <citation type="journal article" date="2015" name="Genome Biol. Evol.">
        <title>Phylogenomic analyses indicate that early fungi evolved digesting cell walls of algal ancestors of land plants.</title>
        <authorList>
            <person name="Chang Y."/>
            <person name="Wang S."/>
            <person name="Sekimoto S."/>
            <person name="Aerts A.L."/>
            <person name="Choi C."/>
            <person name="Clum A."/>
            <person name="LaButti K.M."/>
            <person name="Lindquist E.A."/>
            <person name="Yee Ngan C."/>
            <person name="Ohm R.A."/>
            <person name="Salamov A.A."/>
            <person name="Grigoriev I.V."/>
            <person name="Spatafora J.W."/>
            <person name="Berbee M.L."/>
        </authorList>
    </citation>
    <scope>NUCLEOTIDE SEQUENCE [LARGE SCALE GENOMIC DNA]</scope>
    <source>
        <strain evidence="1 2">JEL478</strain>
    </source>
</reference>
<sequence length="300" mass="33357">MASHTASITIAALKNHLLPHGLDLVLPFASHSYLVSSTQLLRPLPSFPRNDNPLGILVGNSKAAWPQFLAWLGHDPSRIDLSDPFDTWANTHIVDAVSAVLGLNQLPSMASDAAGSRCCHVVHGDGAYHLLFSSMPPFDISFQRCSAATRECYLDETVHLALHKELGPWFGLRAILVLDIPCDESIVGLFPSEGYDPHYSHDQLKTLRSQTQPLFASLVPKFDVNKEGDAPTSKETERIRLSQVKISAPAKDEPWWAPWVAVRVMSGVMAGTKEEHTYAKEQMEYHYTKNKEILRKALER</sequence>
<evidence type="ECO:0000313" key="2">
    <source>
        <dbReference type="Proteomes" id="UP000070544"/>
    </source>
</evidence>
<keyword evidence="2" id="KW-1185">Reference proteome</keyword>
<accession>A0A139A5S7</accession>
<protein>
    <recommendedName>
        <fullName evidence="3">Cyanocobalamin reductase (cyanide-eliminating)</fullName>
    </recommendedName>
</protein>
<dbReference type="Proteomes" id="UP000070544">
    <property type="component" value="Unassembled WGS sequence"/>
</dbReference>
<evidence type="ECO:0008006" key="3">
    <source>
        <dbReference type="Google" id="ProtNLM"/>
    </source>
</evidence>
<name>A0A139A5S7_GONPJ</name>
<dbReference type="EMBL" id="KQ965790">
    <property type="protein sequence ID" value="KXS12182.1"/>
    <property type="molecule type" value="Genomic_DNA"/>
</dbReference>